<feature type="domain" description="VOC" evidence="1">
    <location>
        <begin position="5"/>
        <end position="129"/>
    </location>
</feature>
<keyword evidence="3" id="KW-1185">Reference proteome</keyword>
<dbReference type="KEGG" id="halt:IM660_14890"/>
<name>A0A7M1SR47_9MICO</name>
<gene>
    <name evidence="2" type="ORF">IM660_14890</name>
</gene>
<protein>
    <submittedName>
        <fullName evidence="2">Glyoxalase</fullName>
    </submittedName>
</protein>
<dbReference type="InterPro" id="IPR029068">
    <property type="entry name" value="Glyas_Bleomycin-R_OHBP_Dase"/>
</dbReference>
<reference evidence="2 3" key="1">
    <citation type="submission" date="2020-10" db="EMBL/GenBank/DDBJ databases">
        <title>Haloactinobacterium sp. RN3S43, a bacterium isolated from saline soil.</title>
        <authorList>
            <person name="Sun J.-Q."/>
        </authorList>
    </citation>
    <scope>NUCLEOTIDE SEQUENCE [LARGE SCALE GENOMIC DNA]</scope>
    <source>
        <strain evidence="2 3">RN3S43</strain>
    </source>
</reference>
<sequence length="129" mass="14379">MTRGTLHHLEIWLPSEEATRSWTWLLTELGYTCTSRWPEGSSWSLGPTYLVLEHGPDVTGDRALRRQPGMNHLAFDGGTRAQVDALTVAAGHHGWTLMFADRHPWAGGDDHYAAYLEDGHGFEVEIVAP</sequence>
<accession>A0A7M1SR47</accession>
<proteinExistence type="predicted"/>
<dbReference type="PROSITE" id="PS51819">
    <property type="entry name" value="VOC"/>
    <property type="match status" value="1"/>
</dbReference>
<dbReference type="AlphaFoldDB" id="A0A7M1SR47"/>
<dbReference type="InterPro" id="IPR037523">
    <property type="entry name" value="VOC_core"/>
</dbReference>
<evidence type="ECO:0000313" key="2">
    <source>
        <dbReference type="EMBL" id="QOR69921.1"/>
    </source>
</evidence>
<dbReference type="EMBL" id="CP063169">
    <property type="protein sequence ID" value="QOR69921.1"/>
    <property type="molecule type" value="Genomic_DNA"/>
</dbReference>
<organism evidence="2 3">
    <name type="scientific">Ruania alkalisoli</name>
    <dbReference type="NCBI Taxonomy" id="2779775"/>
    <lineage>
        <taxon>Bacteria</taxon>
        <taxon>Bacillati</taxon>
        <taxon>Actinomycetota</taxon>
        <taxon>Actinomycetes</taxon>
        <taxon>Micrococcales</taxon>
        <taxon>Ruaniaceae</taxon>
        <taxon>Ruania</taxon>
    </lineage>
</organism>
<evidence type="ECO:0000313" key="3">
    <source>
        <dbReference type="Proteomes" id="UP000593758"/>
    </source>
</evidence>
<dbReference type="Gene3D" id="3.10.180.10">
    <property type="entry name" value="2,3-Dihydroxybiphenyl 1,2-Dioxygenase, domain 1"/>
    <property type="match status" value="1"/>
</dbReference>
<evidence type="ECO:0000259" key="1">
    <source>
        <dbReference type="PROSITE" id="PS51819"/>
    </source>
</evidence>
<dbReference type="SUPFAM" id="SSF54593">
    <property type="entry name" value="Glyoxalase/Bleomycin resistance protein/Dihydroxybiphenyl dioxygenase"/>
    <property type="match status" value="1"/>
</dbReference>
<dbReference type="RefSeq" id="WP_193496631.1">
    <property type="nucleotide sequence ID" value="NZ_CP063169.1"/>
</dbReference>
<dbReference type="Proteomes" id="UP000593758">
    <property type="component" value="Chromosome"/>
</dbReference>